<sequence>MLTITRIRGNFGAYDLTFPWLPVVYRIEKTPRLFVDRCQRIGDSSDLTIAEENGFSDIFGKRIRDGGESRYSLDQAILAISKPNGLLRVDPLDPPAYVSTNVSNSYVSSAVVNSYNK</sequence>
<evidence type="ECO:0000313" key="2">
    <source>
        <dbReference type="Proteomes" id="UP000078540"/>
    </source>
</evidence>
<dbReference type="Proteomes" id="UP000078540">
    <property type="component" value="Unassembled WGS sequence"/>
</dbReference>
<protein>
    <submittedName>
        <fullName evidence="1">Uncharacterized protein</fullName>
    </submittedName>
</protein>
<accession>A0A195AZC1</accession>
<evidence type="ECO:0000313" key="1">
    <source>
        <dbReference type="EMBL" id="KYM77588.1"/>
    </source>
</evidence>
<name>A0A195AZC1_9HYME</name>
<dbReference type="EMBL" id="KQ976694">
    <property type="protein sequence ID" value="KYM77588.1"/>
    <property type="molecule type" value="Genomic_DNA"/>
</dbReference>
<keyword evidence="2" id="KW-1185">Reference proteome</keyword>
<organism evidence="1 2">
    <name type="scientific">Atta colombica</name>
    <dbReference type="NCBI Taxonomy" id="520822"/>
    <lineage>
        <taxon>Eukaryota</taxon>
        <taxon>Metazoa</taxon>
        <taxon>Ecdysozoa</taxon>
        <taxon>Arthropoda</taxon>
        <taxon>Hexapoda</taxon>
        <taxon>Insecta</taxon>
        <taxon>Pterygota</taxon>
        <taxon>Neoptera</taxon>
        <taxon>Endopterygota</taxon>
        <taxon>Hymenoptera</taxon>
        <taxon>Apocrita</taxon>
        <taxon>Aculeata</taxon>
        <taxon>Formicoidea</taxon>
        <taxon>Formicidae</taxon>
        <taxon>Myrmicinae</taxon>
        <taxon>Atta</taxon>
    </lineage>
</organism>
<proteinExistence type="predicted"/>
<gene>
    <name evidence="1" type="ORF">ALC53_11929</name>
</gene>
<reference evidence="1 2" key="1">
    <citation type="submission" date="2015-09" db="EMBL/GenBank/DDBJ databases">
        <title>Atta colombica WGS genome.</title>
        <authorList>
            <person name="Nygaard S."/>
            <person name="Hu H."/>
            <person name="Boomsma J."/>
            <person name="Zhang G."/>
        </authorList>
    </citation>
    <scope>NUCLEOTIDE SEQUENCE [LARGE SCALE GENOMIC DNA]</scope>
    <source>
        <strain evidence="1">Treedump-2</strain>
        <tissue evidence="1">Whole body</tissue>
    </source>
</reference>
<dbReference type="AlphaFoldDB" id="A0A195AZC1"/>